<dbReference type="SUPFAM" id="SSF89095">
    <property type="entry name" value="GatB/YqeY motif"/>
    <property type="match status" value="1"/>
</dbReference>
<dbReference type="Gene3D" id="1.10.1510.10">
    <property type="entry name" value="Uncharacterised protein YqeY/AIM41 PF09424, N-terminal domain"/>
    <property type="match status" value="1"/>
</dbReference>
<dbReference type="InterPro" id="IPR023168">
    <property type="entry name" value="GatB_Yqey_C_2"/>
</dbReference>
<proteinExistence type="predicted"/>
<name>A0A0G0WNK5_9BACT</name>
<evidence type="ECO:0000313" key="1">
    <source>
        <dbReference type="EMBL" id="KKS14375.1"/>
    </source>
</evidence>
<dbReference type="Gene3D" id="1.10.10.410">
    <property type="match status" value="1"/>
</dbReference>
<dbReference type="GO" id="GO:0016884">
    <property type="term" value="F:carbon-nitrogen ligase activity, with glutamine as amido-N-donor"/>
    <property type="evidence" value="ECO:0007669"/>
    <property type="project" value="InterPro"/>
</dbReference>
<comment type="caution">
    <text evidence="1">The sequence shown here is derived from an EMBL/GenBank/DDBJ whole genome shotgun (WGS) entry which is preliminary data.</text>
</comment>
<dbReference type="InterPro" id="IPR042184">
    <property type="entry name" value="YqeY/Aim41_N"/>
</dbReference>
<sequence>MTLFDKIQSDLKEAQLKQEQLKVSTLRLLLSEIRYAEIQKRQGERSELSDDEIILVVQREVKKRKEAAAGFKQGGRIEAADKEENEAKILEEYLPQQLSDEELTKLVEQAITDTGAASISEMGKVIGLVMGQVKGRSDGARISALVQQRVKQKLING</sequence>
<dbReference type="Proteomes" id="UP000034753">
    <property type="component" value="Unassembled WGS sequence"/>
</dbReference>
<evidence type="ECO:0000313" key="2">
    <source>
        <dbReference type="Proteomes" id="UP000034753"/>
    </source>
</evidence>
<protein>
    <recommendedName>
        <fullName evidence="3">Glutamyl-tRNA amidotransferase</fullName>
    </recommendedName>
</protein>
<reference evidence="1 2" key="1">
    <citation type="journal article" date="2015" name="Nature">
        <title>rRNA introns, odd ribosomes, and small enigmatic genomes across a large radiation of phyla.</title>
        <authorList>
            <person name="Brown C.T."/>
            <person name="Hug L.A."/>
            <person name="Thomas B.C."/>
            <person name="Sharon I."/>
            <person name="Castelle C.J."/>
            <person name="Singh A."/>
            <person name="Wilkins M.J."/>
            <person name="Williams K.H."/>
            <person name="Banfield J.F."/>
        </authorList>
    </citation>
    <scope>NUCLEOTIDE SEQUENCE [LARGE SCALE GENOMIC DNA]</scope>
</reference>
<dbReference type="Pfam" id="PF09424">
    <property type="entry name" value="YqeY"/>
    <property type="match status" value="1"/>
</dbReference>
<gene>
    <name evidence="1" type="ORF">UU67_C0002G0041</name>
</gene>
<evidence type="ECO:0008006" key="3">
    <source>
        <dbReference type="Google" id="ProtNLM"/>
    </source>
</evidence>
<dbReference type="PANTHER" id="PTHR28055">
    <property type="entry name" value="ALTERED INHERITANCE OF MITOCHONDRIA PROTEIN 41, MITOCHONDRIAL"/>
    <property type="match status" value="1"/>
</dbReference>
<dbReference type="EMBL" id="LCBN01000002">
    <property type="protein sequence ID" value="KKS14375.1"/>
    <property type="molecule type" value="Genomic_DNA"/>
</dbReference>
<accession>A0A0G0WNK5</accession>
<dbReference type="InterPro" id="IPR019004">
    <property type="entry name" value="YqeY/Aim41"/>
</dbReference>
<dbReference type="PANTHER" id="PTHR28055:SF1">
    <property type="entry name" value="ALTERED INHERITANCE OF MITOCHONDRIA PROTEIN 41, MITOCHONDRIAL"/>
    <property type="match status" value="1"/>
</dbReference>
<dbReference type="InterPro" id="IPR003789">
    <property type="entry name" value="Asn/Gln_tRNA_amidoTrase-B-like"/>
</dbReference>
<dbReference type="AlphaFoldDB" id="A0A0G0WNK5"/>
<organism evidence="1 2">
    <name type="scientific">Candidatus Daviesbacteria bacterium GW2011_GWB1_41_5</name>
    <dbReference type="NCBI Taxonomy" id="1618429"/>
    <lineage>
        <taxon>Bacteria</taxon>
        <taxon>Candidatus Daviesiibacteriota</taxon>
    </lineage>
</organism>